<evidence type="ECO:0000256" key="2">
    <source>
        <dbReference type="SAM" id="Phobius"/>
    </source>
</evidence>
<evidence type="ECO:0000256" key="1">
    <source>
        <dbReference type="SAM" id="MobiDB-lite"/>
    </source>
</evidence>
<keyword evidence="5" id="KW-1185">Reference proteome</keyword>
<organism evidence="4 5">
    <name type="scientific">Penaeus vannamei</name>
    <name type="common">Whiteleg shrimp</name>
    <name type="synonym">Litopenaeus vannamei</name>
    <dbReference type="NCBI Taxonomy" id="6689"/>
    <lineage>
        <taxon>Eukaryota</taxon>
        <taxon>Metazoa</taxon>
        <taxon>Ecdysozoa</taxon>
        <taxon>Arthropoda</taxon>
        <taxon>Crustacea</taxon>
        <taxon>Multicrustacea</taxon>
        <taxon>Malacostraca</taxon>
        <taxon>Eumalacostraca</taxon>
        <taxon>Eucarida</taxon>
        <taxon>Decapoda</taxon>
        <taxon>Dendrobranchiata</taxon>
        <taxon>Penaeoidea</taxon>
        <taxon>Penaeidae</taxon>
        <taxon>Penaeus</taxon>
    </lineage>
</organism>
<evidence type="ECO:0000313" key="5">
    <source>
        <dbReference type="Proteomes" id="UP000283509"/>
    </source>
</evidence>
<evidence type="ECO:0000256" key="3">
    <source>
        <dbReference type="SAM" id="SignalP"/>
    </source>
</evidence>
<keyword evidence="3" id="KW-0732">Signal</keyword>
<sequence length="197" mass="21842">MKAKVLLLLAVFLLATGFGNCEAKEEEKPADPLDAEITDTAENEAKPTLELIDFVPFSPKKNKERWFNIVITIGNNRPGDSTFFFPENPEFEPASSPRETAKGNNDWVNNTVLYVTIGIAIALFLTIVALLLTLKYYQKHNRNAAASKSSSQAGASSKPPSSNIRGRIYPCRISQANIKLIARLMNEKKSDDLDRLV</sequence>
<protein>
    <submittedName>
        <fullName evidence="4">Uncharacterized protein</fullName>
    </submittedName>
</protein>
<feature type="signal peptide" evidence="3">
    <location>
        <begin position="1"/>
        <end position="23"/>
    </location>
</feature>
<keyword evidence="2" id="KW-1133">Transmembrane helix</keyword>
<dbReference type="AlphaFoldDB" id="A0A423T1N9"/>
<gene>
    <name evidence="4" type="ORF">C7M84_011381</name>
</gene>
<comment type="caution">
    <text evidence="4">The sequence shown here is derived from an EMBL/GenBank/DDBJ whole genome shotgun (WGS) entry which is preliminary data.</text>
</comment>
<keyword evidence="2" id="KW-0812">Transmembrane</keyword>
<feature type="compositionally biased region" description="Low complexity" evidence="1">
    <location>
        <begin position="147"/>
        <end position="162"/>
    </location>
</feature>
<feature type="region of interest" description="Disordered" evidence="1">
    <location>
        <begin position="147"/>
        <end position="166"/>
    </location>
</feature>
<dbReference type="EMBL" id="QCYY01002440">
    <property type="protein sequence ID" value="ROT70331.1"/>
    <property type="molecule type" value="Genomic_DNA"/>
</dbReference>
<reference evidence="4 5" key="1">
    <citation type="submission" date="2018-04" db="EMBL/GenBank/DDBJ databases">
        <authorList>
            <person name="Zhang X."/>
            <person name="Yuan J."/>
            <person name="Li F."/>
            <person name="Xiang J."/>
        </authorList>
    </citation>
    <scope>NUCLEOTIDE SEQUENCE [LARGE SCALE GENOMIC DNA]</scope>
    <source>
        <tissue evidence="4">Muscle</tissue>
    </source>
</reference>
<proteinExistence type="predicted"/>
<dbReference type="OrthoDB" id="6367230at2759"/>
<reference evidence="4 5" key="2">
    <citation type="submission" date="2019-01" db="EMBL/GenBank/DDBJ databases">
        <title>The decoding of complex shrimp genome reveals the adaptation for benthos swimmer, frequently molting mechanism and breeding impact on genome.</title>
        <authorList>
            <person name="Sun Y."/>
            <person name="Gao Y."/>
            <person name="Yu Y."/>
        </authorList>
    </citation>
    <scope>NUCLEOTIDE SEQUENCE [LARGE SCALE GENOMIC DNA]</scope>
    <source>
        <tissue evidence="4">Muscle</tissue>
    </source>
</reference>
<feature type="chain" id="PRO_5019341947" evidence="3">
    <location>
        <begin position="24"/>
        <end position="197"/>
    </location>
</feature>
<evidence type="ECO:0000313" key="4">
    <source>
        <dbReference type="EMBL" id="ROT70331.1"/>
    </source>
</evidence>
<accession>A0A423T1N9</accession>
<dbReference type="Proteomes" id="UP000283509">
    <property type="component" value="Unassembled WGS sequence"/>
</dbReference>
<name>A0A423T1N9_PENVA</name>
<keyword evidence="2" id="KW-0472">Membrane</keyword>
<feature type="transmembrane region" description="Helical" evidence="2">
    <location>
        <begin position="112"/>
        <end position="134"/>
    </location>
</feature>